<feature type="region of interest" description="Disordered" evidence="1">
    <location>
        <begin position="367"/>
        <end position="412"/>
    </location>
</feature>
<evidence type="ECO:0000313" key="4">
    <source>
        <dbReference type="Proteomes" id="UP000263232"/>
    </source>
</evidence>
<evidence type="ECO:0000256" key="1">
    <source>
        <dbReference type="SAM" id="MobiDB-lite"/>
    </source>
</evidence>
<proteinExistence type="predicted"/>
<organism evidence="3 4">
    <name type="scientific">Suicoccus acidiformans</name>
    <dbReference type="NCBI Taxonomy" id="2036206"/>
    <lineage>
        <taxon>Bacteria</taxon>
        <taxon>Bacillati</taxon>
        <taxon>Bacillota</taxon>
        <taxon>Bacilli</taxon>
        <taxon>Lactobacillales</taxon>
        <taxon>Aerococcaceae</taxon>
        <taxon>Suicoccus</taxon>
    </lineage>
</organism>
<protein>
    <recommendedName>
        <fullName evidence="5">DUF1002 domain-containing protein</fullName>
    </recommendedName>
</protein>
<evidence type="ECO:0000256" key="2">
    <source>
        <dbReference type="SAM" id="SignalP"/>
    </source>
</evidence>
<dbReference type="Pfam" id="PF06207">
    <property type="entry name" value="DUF1002"/>
    <property type="match status" value="1"/>
</dbReference>
<reference evidence="3 4" key="1">
    <citation type="submission" date="2017-09" db="EMBL/GenBank/DDBJ databases">
        <title>Complete genome sequence of Oxytococcus suis strain ZY16052.</title>
        <authorList>
            <person name="Li F."/>
        </authorList>
    </citation>
    <scope>NUCLEOTIDE SEQUENCE [LARGE SCALE GENOMIC DNA]</scope>
    <source>
        <strain evidence="3 4">ZY16052</strain>
    </source>
</reference>
<dbReference type="EMBL" id="CP023434">
    <property type="protein sequence ID" value="AXY25622.1"/>
    <property type="molecule type" value="Genomic_DNA"/>
</dbReference>
<dbReference type="Proteomes" id="UP000263232">
    <property type="component" value="Chromosome"/>
</dbReference>
<dbReference type="InterPro" id="IPR009343">
    <property type="entry name" value="DUF1002"/>
</dbReference>
<evidence type="ECO:0008006" key="5">
    <source>
        <dbReference type="Google" id="ProtNLM"/>
    </source>
</evidence>
<gene>
    <name evidence="3" type="ORF">CL176_06220</name>
</gene>
<evidence type="ECO:0000313" key="3">
    <source>
        <dbReference type="EMBL" id="AXY25622.1"/>
    </source>
</evidence>
<dbReference type="AlphaFoldDB" id="A0A347WKL5"/>
<keyword evidence="2" id="KW-0732">Signal</keyword>
<dbReference type="KEGG" id="abae:CL176_06220"/>
<dbReference type="OrthoDB" id="9810153at2"/>
<feature type="chain" id="PRO_5016930516" description="DUF1002 domain-containing protein" evidence="2">
    <location>
        <begin position="28"/>
        <end position="412"/>
    </location>
</feature>
<name>A0A347WKL5_9LACT</name>
<sequence length="412" mass="44907">MNIRNTFKKLLLSFAIFSLLAPGQAFAKVSQLQGKEYASVGLHVTHNNQTFTDTMNRIGANGVKQENIVVVDGNMIHRYLNDGSNQATQVYSSSHIKFNNYDSGVTVDIVTPQNIQLVTQATYVNAAITSGIQNANITVGSEVPVTGEGALVGIYAIMEREGVLEAEDAQVAQEEITLVTEATNETGVEENAMNAMMADVKAEVAQLVQDGTINNVQGDQTNIEGDQHNTSINQTNIQGDQNNNYGTINNIVNVAMNEYGIQLPDRLVEQITQYLMQYATTESAQSPETLSQLGALANDLMSQGGSWLNNVSNEAQAKWNDEQFQLQAQGFFAKLSNGLSELFGQLSQFFSNLFNSVNVEELNFENPLTNEEMKQPREQAAEVEEAPQDLAPTEAPTDDATQDVAPETAPVQ</sequence>
<dbReference type="RefSeq" id="WP_118990525.1">
    <property type="nucleotide sequence ID" value="NZ_CP023434.1"/>
</dbReference>
<feature type="compositionally biased region" description="Basic and acidic residues" evidence="1">
    <location>
        <begin position="371"/>
        <end position="380"/>
    </location>
</feature>
<accession>A0A347WKL5</accession>
<keyword evidence="4" id="KW-1185">Reference proteome</keyword>
<feature type="signal peptide" evidence="2">
    <location>
        <begin position="1"/>
        <end position="27"/>
    </location>
</feature>